<dbReference type="SMART" id="SM00630">
    <property type="entry name" value="Sema"/>
    <property type="match status" value="1"/>
</dbReference>
<dbReference type="InterPro" id="IPR001627">
    <property type="entry name" value="Semap_dom"/>
</dbReference>
<dbReference type="InterPro" id="IPR036179">
    <property type="entry name" value="Ig-like_dom_sf"/>
</dbReference>
<dbReference type="InterPro" id="IPR013783">
    <property type="entry name" value="Ig-like_fold"/>
</dbReference>
<proteinExistence type="inferred from homology"/>
<dbReference type="Proteomes" id="UP000887574">
    <property type="component" value="Unplaced"/>
</dbReference>
<feature type="compositionally biased region" description="Polar residues" evidence="3">
    <location>
        <begin position="704"/>
        <end position="726"/>
    </location>
</feature>
<dbReference type="Gene3D" id="2.130.10.10">
    <property type="entry name" value="YVTN repeat-like/Quinoprotein amine dehydrogenase"/>
    <property type="match status" value="1"/>
</dbReference>
<comment type="similarity">
    <text evidence="1">Belongs to the semaphorin family.</text>
</comment>
<dbReference type="AlphaFoldDB" id="A0A915EJA6"/>
<evidence type="ECO:0000259" key="5">
    <source>
        <dbReference type="PROSITE" id="PS51004"/>
    </source>
</evidence>
<dbReference type="PANTHER" id="PTHR11036:SF139">
    <property type="entry name" value="SEMAPHORIN-2A"/>
    <property type="match status" value="1"/>
</dbReference>
<name>A0A915EJA6_9BILA</name>
<dbReference type="GO" id="GO:0030215">
    <property type="term" value="F:semaphorin receptor binding"/>
    <property type="evidence" value="ECO:0007669"/>
    <property type="project" value="InterPro"/>
</dbReference>
<dbReference type="GO" id="GO:0007411">
    <property type="term" value="P:axon guidance"/>
    <property type="evidence" value="ECO:0007669"/>
    <property type="project" value="TreeGrafter"/>
</dbReference>
<evidence type="ECO:0000256" key="1">
    <source>
        <dbReference type="ARBA" id="ARBA00009492"/>
    </source>
</evidence>
<dbReference type="Pfam" id="PF01403">
    <property type="entry name" value="Sema"/>
    <property type="match status" value="1"/>
</dbReference>
<evidence type="ECO:0000313" key="6">
    <source>
        <dbReference type="Proteomes" id="UP000887574"/>
    </source>
</evidence>
<accession>A0A915EJA6</accession>
<dbReference type="GO" id="GO:0071526">
    <property type="term" value="P:semaphorin-plexin signaling pathway"/>
    <property type="evidence" value="ECO:0007669"/>
    <property type="project" value="TreeGrafter"/>
</dbReference>
<dbReference type="GO" id="GO:0045499">
    <property type="term" value="F:chemorepellent activity"/>
    <property type="evidence" value="ECO:0007669"/>
    <property type="project" value="TreeGrafter"/>
</dbReference>
<keyword evidence="6" id="KW-1185">Reference proteome</keyword>
<dbReference type="GO" id="GO:0005886">
    <property type="term" value="C:plasma membrane"/>
    <property type="evidence" value="ECO:0007669"/>
    <property type="project" value="TreeGrafter"/>
</dbReference>
<evidence type="ECO:0000256" key="2">
    <source>
        <dbReference type="PROSITE-ProRule" id="PRU00352"/>
    </source>
</evidence>
<dbReference type="PROSITE" id="PS50835">
    <property type="entry name" value="IG_LIKE"/>
    <property type="match status" value="1"/>
</dbReference>
<protein>
    <submittedName>
        <fullName evidence="7">Semaphorin-2A</fullName>
    </submittedName>
</protein>
<feature type="domain" description="Sema" evidence="5">
    <location>
        <begin position="53"/>
        <end position="509"/>
    </location>
</feature>
<sequence length="726" mass="80491">MKGSNHICIGVDCSFSSQTEQSGKSSSVNNLLLPAGVNILPNVPKMAELIDSLLATPHSGYFPQIKPDNIFHVAGETNLGYSQLLVDPKSTSLYVGARGHVFRLWLYNINDTASANLFSSRSLATRPEDKEECLRMGNSDRECTHSVRQLFLKSNGQVLMCSSNAMKPQMSTLDGQSLALNTTAVYTEFGNPDELPSIYSGIRTGLSLENHLIYRPPLVFNNKEQHPALRTIYTDSKWLNEPQFVGSFAINQQRVVYSRVARICKSDLGGKSVLRQVWSSFLKARLNCSVSSPSAPSLPFYFDHIQSVFKLDQESDTHFYATFTTPESPFFQASAVCAFSLNAINQVFDTGIFLEQSIGTSSSPSATIWLPTPLDRVPSNRPGMCVSDSKSLSDEELHFAKSHLLMADSIAGSGGIHDGPLIHRKEELLGQLVADQRDEQRVVLFVLSPHTQTLLKVLHLRERGIVGRARIIAIYHLSQAASNPIHSMAILPNEYLFLGQEHNVAQYRLGQCLQHSTCDLCASDPYCSWNIARAECFPQETAHSTAVGWVTLDGLVHSPTGLTNEKCRNYVKSTSRTIYPGDSSHLDCPLVGGVNDGLESEWKLDRMVLPKQDTEHVVYARDGGIVLLNVTNAQSGTYQCWMAGSPLIEHTVRVDGEDCARPRSVEQFRSVQREWCRKMDSYKSNLSKWQGLYDSNESHCPGVEQTTTNEIDNGTGQRQTSKPNFV</sequence>
<dbReference type="InterPro" id="IPR007110">
    <property type="entry name" value="Ig-like_dom"/>
</dbReference>
<dbReference type="SUPFAM" id="SSF48726">
    <property type="entry name" value="Immunoglobulin"/>
    <property type="match status" value="1"/>
</dbReference>
<evidence type="ECO:0000313" key="7">
    <source>
        <dbReference type="WBParaSite" id="jg6574"/>
    </source>
</evidence>
<reference evidence="7" key="1">
    <citation type="submission" date="2022-11" db="UniProtKB">
        <authorList>
            <consortium name="WormBaseParasite"/>
        </authorList>
    </citation>
    <scope>IDENTIFICATION</scope>
</reference>
<dbReference type="Gene3D" id="2.60.40.10">
    <property type="entry name" value="Immunoglobulins"/>
    <property type="match status" value="1"/>
</dbReference>
<evidence type="ECO:0000256" key="3">
    <source>
        <dbReference type="SAM" id="MobiDB-lite"/>
    </source>
</evidence>
<dbReference type="InterPro" id="IPR015943">
    <property type="entry name" value="WD40/YVTN_repeat-like_dom_sf"/>
</dbReference>
<dbReference type="WBParaSite" id="jg6574">
    <property type="protein sequence ID" value="jg6574"/>
    <property type="gene ID" value="jg6574"/>
</dbReference>
<dbReference type="PROSITE" id="PS51004">
    <property type="entry name" value="SEMA"/>
    <property type="match status" value="1"/>
</dbReference>
<comment type="caution">
    <text evidence="2">Lacks conserved residue(s) required for the propagation of feature annotation.</text>
</comment>
<dbReference type="PANTHER" id="PTHR11036">
    <property type="entry name" value="SEMAPHORIN"/>
    <property type="match status" value="1"/>
</dbReference>
<feature type="region of interest" description="Disordered" evidence="3">
    <location>
        <begin position="700"/>
        <end position="726"/>
    </location>
</feature>
<dbReference type="SUPFAM" id="SSF101912">
    <property type="entry name" value="Sema domain"/>
    <property type="match status" value="1"/>
</dbReference>
<dbReference type="GO" id="GO:0030335">
    <property type="term" value="P:positive regulation of cell migration"/>
    <property type="evidence" value="ECO:0007669"/>
    <property type="project" value="TreeGrafter"/>
</dbReference>
<dbReference type="InterPro" id="IPR036352">
    <property type="entry name" value="Semap_dom_sf"/>
</dbReference>
<evidence type="ECO:0000259" key="4">
    <source>
        <dbReference type="PROSITE" id="PS50835"/>
    </source>
</evidence>
<dbReference type="InterPro" id="IPR027231">
    <property type="entry name" value="Semaphorin"/>
</dbReference>
<organism evidence="6 7">
    <name type="scientific">Ditylenchus dipsaci</name>
    <dbReference type="NCBI Taxonomy" id="166011"/>
    <lineage>
        <taxon>Eukaryota</taxon>
        <taxon>Metazoa</taxon>
        <taxon>Ecdysozoa</taxon>
        <taxon>Nematoda</taxon>
        <taxon>Chromadorea</taxon>
        <taxon>Rhabditida</taxon>
        <taxon>Tylenchina</taxon>
        <taxon>Tylenchomorpha</taxon>
        <taxon>Sphaerularioidea</taxon>
        <taxon>Anguinidae</taxon>
        <taxon>Anguininae</taxon>
        <taxon>Ditylenchus</taxon>
    </lineage>
</organism>
<feature type="domain" description="Ig-like" evidence="4">
    <location>
        <begin position="559"/>
        <end position="640"/>
    </location>
</feature>